<reference evidence="1 2" key="1">
    <citation type="journal article" date="2022" name="bioRxiv">
        <title>The genome of the oomycete Peronosclerospora sorghi, a cosmopolitan pathogen of maize and sorghum, is inflated with dispersed pseudogenes.</title>
        <authorList>
            <person name="Fletcher K."/>
            <person name="Martin F."/>
            <person name="Isakeit T."/>
            <person name="Cavanaugh K."/>
            <person name="Magill C."/>
            <person name="Michelmore R."/>
        </authorList>
    </citation>
    <scope>NUCLEOTIDE SEQUENCE [LARGE SCALE GENOMIC DNA]</scope>
    <source>
        <strain evidence="1">P6</strain>
    </source>
</reference>
<comment type="caution">
    <text evidence="1">The sequence shown here is derived from an EMBL/GenBank/DDBJ whole genome shotgun (WGS) entry which is preliminary data.</text>
</comment>
<dbReference type="Proteomes" id="UP001163321">
    <property type="component" value="Chromosome 5"/>
</dbReference>
<name>A0ACC0W035_9STRA</name>
<keyword evidence="2" id="KW-1185">Reference proteome</keyword>
<sequence length="210" mass="24654">MFYFIFVHSTYGARQLQPVAVAMHSKLKKYVKLAFQQDANYFATILDPRWNIGWFRDQQLWPQIFWTMGHSPDAIDLLFTEAADKFKKLSEEATSPPPKLANNTLEAMMEDMEMPNIFPVARQRDQATLTQVGEDVERYFAPRLVKKKESPLEWWAVHQLQFPTLARMARFYLAIPASSAPSERVFSQGRWTYRWIERHCQKRAWIGCCA</sequence>
<gene>
    <name evidence="1" type="ORF">PsorP6_009652</name>
</gene>
<protein>
    <submittedName>
        <fullName evidence="1">Uncharacterized protein</fullName>
    </submittedName>
</protein>
<dbReference type="EMBL" id="CM047584">
    <property type="protein sequence ID" value="KAI9911817.1"/>
    <property type="molecule type" value="Genomic_DNA"/>
</dbReference>
<evidence type="ECO:0000313" key="1">
    <source>
        <dbReference type="EMBL" id="KAI9911817.1"/>
    </source>
</evidence>
<proteinExistence type="predicted"/>
<evidence type="ECO:0000313" key="2">
    <source>
        <dbReference type="Proteomes" id="UP001163321"/>
    </source>
</evidence>
<accession>A0ACC0W035</accession>
<organism evidence="1 2">
    <name type="scientific">Peronosclerospora sorghi</name>
    <dbReference type="NCBI Taxonomy" id="230839"/>
    <lineage>
        <taxon>Eukaryota</taxon>
        <taxon>Sar</taxon>
        <taxon>Stramenopiles</taxon>
        <taxon>Oomycota</taxon>
        <taxon>Peronosporomycetes</taxon>
        <taxon>Peronosporales</taxon>
        <taxon>Peronosporaceae</taxon>
        <taxon>Peronosclerospora</taxon>
    </lineage>
</organism>